<proteinExistence type="predicted"/>
<evidence type="ECO:0000256" key="1">
    <source>
        <dbReference type="SAM" id="MobiDB-lite"/>
    </source>
</evidence>
<organism evidence="2 3">
    <name type="scientific">Platanthera zijinensis</name>
    <dbReference type="NCBI Taxonomy" id="2320716"/>
    <lineage>
        <taxon>Eukaryota</taxon>
        <taxon>Viridiplantae</taxon>
        <taxon>Streptophyta</taxon>
        <taxon>Embryophyta</taxon>
        <taxon>Tracheophyta</taxon>
        <taxon>Spermatophyta</taxon>
        <taxon>Magnoliopsida</taxon>
        <taxon>Liliopsida</taxon>
        <taxon>Asparagales</taxon>
        <taxon>Orchidaceae</taxon>
        <taxon>Orchidoideae</taxon>
        <taxon>Orchideae</taxon>
        <taxon>Orchidinae</taxon>
        <taxon>Platanthera</taxon>
    </lineage>
</organism>
<comment type="caution">
    <text evidence="2">The sequence shown here is derived from an EMBL/GenBank/DDBJ whole genome shotgun (WGS) entry which is preliminary data.</text>
</comment>
<gene>
    <name evidence="2" type="ORF">KSP39_PZI013433</name>
</gene>
<name>A0AAP0BC56_9ASPA</name>
<keyword evidence="3" id="KW-1185">Reference proteome</keyword>
<accession>A0AAP0BC56</accession>
<dbReference type="EMBL" id="JBBWWQ010000011">
    <property type="protein sequence ID" value="KAK8935414.1"/>
    <property type="molecule type" value="Genomic_DNA"/>
</dbReference>
<dbReference type="Proteomes" id="UP001418222">
    <property type="component" value="Unassembled WGS sequence"/>
</dbReference>
<reference evidence="2 3" key="1">
    <citation type="journal article" date="2022" name="Nat. Plants">
        <title>Genomes of leafy and leafless Platanthera orchids illuminate the evolution of mycoheterotrophy.</title>
        <authorList>
            <person name="Li M.H."/>
            <person name="Liu K.W."/>
            <person name="Li Z."/>
            <person name="Lu H.C."/>
            <person name="Ye Q.L."/>
            <person name="Zhang D."/>
            <person name="Wang J.Y."/>
            <person name="Li Y.F."/>
            <person name="Zhong Z.M."/>
            <person name="Liu X."/>
            <person name="Yu X."/>
            <person name="Liu D.K."/>
            <person name="Tu X.D."/>
            <person name="Liu B."/>
            <person name="Hao Y."/>
            <person name="Liao X.Y."/>
            <person name="Jiang Y.T."/>
            <person name="Sun W.H."/>
            <person name="Chen J."/>
            <person name="Chen Y.Q."/>
            <person name="Ai Y."/>
            <person name="Zhai J.W."/>
            <person name="Wu S.S."/>
            <person name="Zhou Z."/>
            <person name="Hsiao Y.Y."/>
            <person name="Wu W.L."/>
            <person name="Chen Y.Y."/>
            <person name="Lin Y.F."/>
            <person name="Hsu J.L."/>
            <person name="Li C.Y."/>
            <person name="Wang Z.W."/>
            <person name="Zhao X."/>
            <person name="Zhong W.Y."/>
            <person name="Ma X.K."/>
            <person name="Ma L."/>
            <person name="Huang J."/>
            <person name="Chen G.Z."/>
            <person name="Huang M.Z."/>
            <person name="Huang L."/>
            <person name="Peng D.H."/>
            <person name="Luo Y.B."/>
            <person name="Zou S.Q."/>
            <person name="Chen S.P."/>
            <person name="Lan S."/>
            <person name="Tsai W.C."/>
            <person name="Van de Peer Y."/>
            <person name="Liu Z.J."/>
        </authorList>
    </citation>
    <scope>NUCLEOTIDE SEQUENCE [LARGE SCALE GENOMIC DNA]</scope>
    <source>
        <strain evidence="2">Lor287</strain>
    </source>
</reference>
<protein>
    <submittedName>
        <fullName evidence="2">Uncharacterized protein</fullName>
    </submittedName>
</protein>
<evidence type="ECO:0000313" key="2">
    <source>
        <dbReference type="EMBL" id="KAK8935414.1"/>
    </source>
</evidence>
<feature type="region of interest" description="Disordered" evidence="1">
    <location>
        <begin position="1"/>
        <end position="32"/>
    </location>
</feature>
<dbReference type="AlphaFoldDB" id="A0AAP0BC56"/>
<sequence length="100" mass="10970">MADQKKNSFDLQEEISPAKEPVQPPKVTEKGSVFNEASSLTGLSSSHSSTSKILEALSKPVGSHHEPWILNMQHKKDKDDESENTSWWLGGGGVFYGGRD</sequence>
<evidence type="ECO:0000313" key="3">
    <source>
        <dbReference type="Proteomes" id="UP001418222"/>
    </source>
</evidence>